<gene>
    <name evidence="2" type="ORF">E4U43_000302</name>
</gene>
<keyword evidence="3" id="KW-1185">Reference proteome</keyword>
<protein>
    <submittedName>
        <fullName evidence="2">Uncharacterized protein</fullName>
    </submittedName>
</protein>
<dbReference type="Proteomes" id="UP000748025">
    <property type="component" value="Unassembled WGS sequence"/>
</dbReference>
<evidence type="ECO:0000256" key="1">
    <source>
        <dbReference type="SAM" id="MobiDB-lite"/>
    </source>
</evidence>
<comment type="caution">
    <text evidence="2">The sequence shown here is derived from an EMBL/GenBank/DDBJ whole genome shotgun (WGS) entry which is preliminary data.</text>
</comment>
<proteinExistence type="predicted"/>
<evidence type="ECO:0000313" key="3">
    <source>
        <dbReference type="Proteomes" id="UP000748025"/>
    </source>
</evidence>
<feature type="region of interest" description="Disordered" evidence="1">
    <location>
        <begin position="116"/>
        <end position="136"/>
    </location>
</feature>
<dbReference type="AlphaFoldDB" id="A0A9P7N9U6"/>
<reference evidence="2" key="1">
    <citation type="journal article" date="2020" name="bioRxiv">
        <title>Whole genome comparisons of ergot fungi reveals the divergence and evolution of species within the genus Claviceps are the result of varying mechanisms driving genome evolution and host range expansion.</title>
        <authorList>
            <person name="Wyka S.A."/>
            <person name="Mondo S.J."/>
            <person name="Liu M."/>
            <person name="Dettman J."/>
            <person name="Nalam V."/>
            <person name="Broders K.D."/>
        </authorList>
    </citation>
    <scope>NUCLEOTIDE SEQUENCE</scope>
    <source>
        <strain evidence="2">CCC 602</strain>
    </source>
</reference>
<dbReference type="EMBL" id="SRPW01001087">
    <property type="protein sequence ID" value="KAG6007459.1"/>
    <property type="molecule type" value="Genomic_DNA"/>
</dbReference>
<evidence type="ECO:0000313" key="2">
    <source>
        <dbReference type="EMBL" id="KAG6007459.1"/>
    </source>
</evidence>
<sequence>MVIMHYQNDMVSTNKSDLATDMSLLPTPFDLLNGDVVFWVSKQPRTRGVLPAYRAFGYSIHTYLHWDSLHSLRCVFTLELPTRSSNSSGIEHVSSEQGQFLRHAISYCDQNGLRGNGPGETANHVSDPQAKGHGRPRILVGYTDNVKAPRCLICRQVETGESSKSRHLGRQVQC</sequence>
<accession>A0A9P7N9U6</accession>
<name>A0A9P7N9U6_9HYPO</name>
<organism evidence="2 3">
    <name type="scientific">Claviceps pusilla</name>
    <dbReference type="NCBI Taxonomy" id="123648"/>
    <lineage>
        <taxon>Eukaryota</taxon>
        <taxon>Fungi</taxon>
        <taxon>Dikarya</taxon>
        <taxon>Ascomycota</taxon>
        <taxon>Pezizomycotina</taxon>
        <taxon>Sordariomycetes</taxon>
        <taxon>Hypocreomycetidae</taxon>
        <taxon>Hypocreales</taxon>
        <taxon>Clavicipitaceae</taxon>
        <taxon>Claviceps</taxon>
    </lineage>
</organism>